<dbReference type="AlphaFoldDB" id="A0A0P1B6I0"/>
<keyword evidence="2" id="KW-1185">Reference proteome</keyword>
<dbReference type="EMBL" id="CCYD01003101">
    <property type="protein sequence ID" value="CEG49993.1"/>
    <property type="molecule type" value="Genomic_DNA"/>
</dbReference>
<proteinExistence type="predicted"/>
<reference evidence="2" key="1">
    <citation type="submission" date="2014-09" db="EMBL/GenBank/DDBJ databases">
        <authorList>
            <person name="Sharma Rahul"/>
            <person name="Thines Marco"/>
        </authorList>
    </citation>
    <scope>NUCLEOTIDE SEQUENCE [LARGE SCALE GENOMIC DNA]</scope>
</reference>
<evidence type="ECO:0000313" key="2">
    <source>
        <dbReference type="Proteomes" id="UP000054928"/>
    </source>
</evidence>
<accession>A0A0P1B6I0</accession>
<dbReference type="Proteomes" id="UP000054928">
    <property type="component" value="Unassembled WGS sequence"/>
</dbReference>
<sequence>MYYKYGIFYSDIQHIYFTTLPNKSLVSFGPLTSEDKVHGVHFGAYAAPVISQI</sequence>
<protein>
    <submittedName>
        <fullName evidence="1">Uncharacterized protein</fullName>
    </submittedName>
</protein>
<evidence type="ECO:0000313" key="1">
    <source>
        <dbReference type="EMBL" id="CEG49993.1"/>
    </source>
</evidence>
<name>A0A0P1B6I0_PLAHL</name>
<dbReference type="GeneID" id="36402781"/>
<dbReference type="RefSeq" id="XP_024586362.1">
    <property type="nucleotide sequence ID" value="XM_024721244.1"/>
</dbReference>
<organism evidence="1 2">
    <name type="scientific">Plasmopara halstedii</name>
    <name type="common">Downy mildew of sunflower</name>
    <dbReference type="NCBI Taxonomy" id="4781"/>
    <lineage>
        <taxon>Eukaryota</taxon>
        <taxon>Sar</taxon>
        <taxon>Stramenopiles</taxon>
        <taxon>Oomycota</taxon>
        <taxon>Peronosporomycetes</taxon>
        <taxon>Peronosporales</taxon>
        <taxon>Peronosporaceae</taxon>
        <taxon>Plasmopara</taxon>
    </lineage>
</organism>